<name>A0A9Q1H8H3_HOLLE</name>
<comment type="caution">
    <text evidence="2">The sequence shown here is derived from an EMBL/GenBank/DDBJ whole genome shotgun (WGS) entry which is preliminary data.</text>
</comment>
<gene>
    <name evidence="2" type="ORF">HOLleu_20448</name>
</gene>
<evidence type="ECO:0000313" key="3">
    <source>
        <dbReference type="Proteomes" id="UP001152320"/>
    </source>
</evidence>
<dbReference type="Pfam" id="PF21299">
    <property type="entry name" value="ADAM10_Cys-rich"/>
    <property type="match status" value="1"/>
</dbReference>
<evidence type="ECO:0000259" key="1">
    <source>
        <dbReference type="Pfam" id="PF21299"/>
    </source>
</evidence>
<dbReference type="Gene3D" id="4.10.70.30">
    <property type="match status" value="1"/>
</dbReference>
<dbReference type="GO" id="GO:0004222">
    <property type="term" value="F:metalloendopeptidase activity"/>
    <property type="evidence" value="ECO:0007669"/>
    <property type="project" value="TreeGrafter"/>
</dbReference>
<dbReference type="InterPro" id="IPR051489">
    <property type="entry name" value="ADAM_Metalloproteinase"/>
</dbReference>
<proteinExistence type="predicted"/>
<reference evidence="2" key="1">
    <citation type="submission" date="2021-10" db="EMBL/GenBank/DDBJ databases">
        <title>Tropical sea cucumber genome reveals ecological adaptation and Cuvierian tubules defense mechanism.</title>
        <authorList>
            <person name="Chen T."/>
        </authorList>
    </citation>
    <scope>NUCLEOTIDE SEQUENCE</scope>
    <source>
        <strain evidence="2">Nanhai2018</strain>
        <tissue evidence="2">Muscle</tissue>
    </source>
</reference>
<dbReference type="PANTHER" id="PTHR45702:SF2">
    <property type="entry name" value="KUZBANIAN, ISOFORM A"/>
    <property type="match status" value="1"/>
</dbReference>
<dbReference type="GO" id="GO:0006509">
    <property type="term" value="P:membrane protein ectodomain proteolysis"/>
    <property type="evidence" value="ECO:0007669"/>
    <property type="project" value="TreeGrafter"/>
</dbReference>
<dbReference type="Proteomes" id="UP001152320">
    <property type="component" value="Chromosome 9"/>
</dbReference>
<protein>
    <submittedName>
        <fullName evidence="2">Disintegrin and metalloproteinase domain-containing protein 10</fullName>
    </submittedName>
</protein>
<dbReference type="GO" id="GO:0005886">
    <property type="term" value="C:plasma membrane"/>
    <property type="evidence" value="ECO:0007669"/>
    <property type="project" value="TreeGrafter"/>
</dbReference>
<accession>A0A9Q1H8H3</accession>
<dbReference type="InterPro" id="IPR049038">
    <property type="entry name" value="ADAM10_Cys-rich"/>
</dbReference>
<dbReference type="EMBL" id="JAIZAY010000009">
    <property type="protein sequence ID" value="KAJ8036465.1"/>
    <property type="molecule type" value="Genomic_DNA"/>
</dbReference>
<dbReference type="PANTHER" id="PTHR45702">
    <property type="entry name" value="ADAM10/ADAM17 METALLOPEPTIDASE FAMILY MEMBER"/>
    <property type="match status" value="1"/>
</dbReference>
<dbReference type="GO" id="GO:0007219">
    <property type="term" value="P:Notch signaling pathway"/>
    <property type="evidence" value="ECO:0007669"/>
    <property type="project" value="TreeGrafter"/>
</dbReference>
<evidence type="ECO:0000313" key="2">
    <source>
        <dbReference type="EMBL" id="KAJ8036465.1"/>
    </source>
</evidence>
<feature type="domain" description="ADAM10 cysteine-rich" evidence="1">
    <location>
        <begin position="58"/>
        <end position="106"/>
    </location>
</feature>
<keyword evidence="3" id="KW-1185">Reference proteome</keyword>
<sequence length="139" mass="15054">MCYGQRKKPIIFGGGQRSSGVTGGQSLKTLCARYLKACDKSICTLLGREPCQCTEADNYCVICCVNEGGGCTPFNVLNGSREVKFMDTGSPCNAFMGYCDVFSECRLAQEDGPLAGIIRSIFPSEETQLFDAVVFMAKK</sequence>
<dbReference type="AlphaFoldDB" id="A0A9Q1H8H3"/>
<organism evidence="2 3">
    <name type="scientific">Holothuria leucospilota</name>
    <name type="common">Black long sea cucumber</name>
    <name type="synonym">Mertensiothuria leucospilota</name>
    <dbReference type="NCBI Taxonomy" id="206669"/>
    <lineage>
        <taxon>Eukaryota</taxon>
        <taxon>Metazoa</taxon>
        <taxon>Echinodermata</taxon>
        <taxon>Eleutherozoa</taxon>
        <taxon>Echinozoa</taxon>
        <taxon>Holothuroidea</taxon>
        <taxon>Aspidochirotacea</taxon>
        <taxon>Aspidochirotida</taxon>
        <taxon>Holothuriidae</taxon>
        <taxon>Holothuria</taxon>
    </lineage>
</organism>